<evidence type="ECO:0000313" key="2">
    <source>
        <dbReference type="EMBL" id="OHW61231.1"/>
    </source>
</evidence>
<dbReference type="OrthoDB" id="384892at2"/>
<dbReference type="RefSeq" id="WP_071064788.1">
    <property type="nucleotide sequence ID" value="NZ_MKIE01000021.1"/>
</dbReference>
<comment type="caution">
    <text evidence="2">The sequence shown here is derived from an EMBL/GenBank/DDBJ whole genome shotgun (WGS) entry which is preliminary data.</text>
</comment>
<dbReference type="EMBL" id="MKIE01000021">
    <property type="protein sequence ID" value="OHW61231.1"/>
    <property type="molecule type" value="Genomic_DNA"/>
</dbReference>
<gene>
    <name evidence="2" type="ORF">EUAN_24110</name>
</gene>
<evidence type="ECO:0000313" key="3">
    <source>
        <dbReference type="Proteomes" id="UP000180254"/>
    </source>
</evidence>
<dbReference type="Proteomes" id="UP000180254">
    <property type="component" value="Unassembled WGS sequence"/>
</dbReference>
<evidence type="ECO:0000259" key="1">
    <source>
        <dbReference type="Pfam" id="PF20097"/>
    </source>
</evidence>
<organism evidence="2 3">
    <name type="scientific">Andreesenia angusta</name>
    <dbReference type="NCBI Taxonomy" id="39480"/>
    <lineage>
        <taxon>Bacteria</taxon>
        <taxon>Bacillati</taxon>
        <taxon>Bacillota</taxon>
        <taxon>Tissierellia</taxon>
        <taxon>Tissierellales</taxon>
        <taxon>Gottschalkiaceae</taxon>
        <taxon>Andreesenia</taxon>
    </lineage>
</organism>
<dbReference type="Pfam" id="PF20097">
    <property type="entry name" value="DUF6487"/>
    <property type="match status" value="1"/>
</dbReference>
<keyword evidence="3" id="KW-1185">Reference proteome</keyword>
<accession>A0A1S1V3E6</accession>
<dbReference type="STRING" id="39480.EUAN_24110"/>
<dbReference type="AlphaFoldDB" id="A0A1S1V3E6"/>
<protein>
    <recommendedName>
        <fullName evidence="1">DUF6487 domain-containing protein</fullName>
    </recommendedName>
</protein>
<dbReference type="InterPro" id="IPR045504">
    <property type="entry name" value="DUF6487"/>
</dbReference>
<name>A0A1S1V3E6_9FIRM</name>
<sequence length="79" mass="9085">MNSSYKCPYCGKEMHLGFIHQDRRALKWIPEEKDKGTFLQIISKGIKLTDSLTTSSVEALYCKDCEKIIIDTKDKINKS</sequence>
<feature type="domain" description="DUF6487" evidence="1">
    <location>
        <begin position="7"/>
        <end position="74"/>
    </location>
</feature>
<reference evidence="2 3" key="1">
    <citation type="submission" date="2016-09" db="EMBL/GenBank/DDBJ databases">
        <title>Genome sequence of Eubacterium angustum.</title>
        <authorList>
            <person name="Poehlein A."/>
            <person name="Daniel R."/>
        </authorList>
    </citation>
    <scope>NUCLEOTIDE SEQUENCE [LARGE SCALE GENOMIC DNA]</scope>
    <source>
        <strain evidence="2 3">DSM 1989</strain>
    </source>
</reference>
<proteinExistence type="predicted"/>